<dbReference type="EMBL" id="JAEQNB010000006">
    <property type="protein sequence ID" value="MBL0388694.1"/>
    <property type="molecule type" value="Genomic_DNA"/>
</dbReference>
<dbReference type="PROSITE" id="PS50111">
    <property type="entry name" value="CHEMOTAXIS_TRANSDUC_2"/>
    <property type="match status" value="1"/>
</dbReference>
<feature type="domain" description="Methyl-accepting transducer" evidence="4">
    <location>
        <begin position="203"/>
        <end position="460"/>
    </location>
</feature>
<evidence type="ECO:0000256" key="1">
    <source>
        <dbReference type="ARBA" id="ARBA00023224"/>
    </source>
</evidence>
<reference evidence="5 6" key="1">
    <citation type="submission" date="2021-01" db="EMBL/GenBank/DDBJ databases">
        <title>Tumebacillus sp. strain ITR2 16S ribosomal RNA gene Genome sequencing and assembly.</title>
        <authorList>
            <person name="Kang M."/>
        </authorList>
    </citation>
    <scope>NUCLEOTIDE SEQUENCE [LARGE SCALE GENOMIC DNA]</scope>
    <source>
        <strain evidence="5 6">ITR2</strain>
    </source>
</reference>
<dbReference type="Gene3D" id="1.10.287.950">
    <property type="entry name" value="Methyl-accepting chemotaxis protein"/>
    <property type="match status" value="1"/>
</dbReference>
<dbReference type="PANTHER" id="PTHR32089">
    <property type="entry name" value="METHYL-ACCEPTING CHEMOTAXIS PROTEIN MCPB"/>
    <property type="match status" value="1"/>
</dbReference>
<dbReference type="CDD" id="cd11386">
    <property type="entry name" value="MCP_signal"/>
    <property type="match status" value="1"/>
</dbReference>
<keyword evidence="3" id="KW-0812">Transmembrane</keyword>
<evidence type="ECO:0000256" key="3">
    <source>
        <dbReference type="SAM" id="Phobius"/>
    </source>
</evidence>
<gene>
    <name evidence="5" type="ORF">JJB07_18975</name>
</gene>
<keyword evidence="1 2" id="KW-0807">Transducer</keyword>
<evidence type="ECO:0000259" key="4">
    <source>
        <dbReference type="PROSITE" id="PS50111"/>
    </source>
</evidence>
<accession>A0ABS1JEK7</accession>
<feature type="transmembrane region" description="Helical" evidence="3">
    <location>
        <begin position="64"/>
        <end position="80"/>
    </location>
</feature>
<sequence>MSNNGQLNQQTNKYLMIGMWAAIVLATLAARNQFILIMDAVGAGLLGAFITFLILKKIWVKQTPYIYIGAFMVFDLLSFIGDHTAASYLNICLSVMMLSFYHRARIIMIAGIGGVLMEFVLVIFFRHWYSEADLTYIYVIIEVSVMAVVILAIQTRIGYRMRLEVEQQRQEAVEAKERVDLLLQQIKQSVHTLRELGDIVTTNVSATGQISKEVTAAFGEIAHGVSEQAASVADINESMQVVNHSVQTVSERSTTMRDLSQSTVSVTVEGNKQISYAASEMEEVSSIISNSVVLMAELTDQTQQIGTILDTITEISAQTNLLALNAAIEAARAGEHGRGFAVVSDEVRKLAERSQHSTEKIANILGEIQEKTSQVTAIVNEGQQKMLSSKKATQQAEQFFEHIMSNTDNVVRQANDVQMMVQNLIASSNVTIDEVTSISSVTEQTSAAVQEVLTSVEEQYSRIEEVVDSFNNLENLISQLTALTKK</sequence>
<evidence type="ECO:0000256" key="2">
    <source>
        <dbReference type="PROSITE-ProRule" id="PRU00284"/>
    </source>
</evidence>
<evidence type="ECO:0000313" key="5">
    <source>
        <dbReference type="EMBL" id="MBL0388694.1"/>
    </source>
</evidence>
<dbReference type="PANTHER" id="PTHR32089:SF112">
    <property type="entry name" value="LYSOZYME-LIKE PROTEIN-RELATED"/>
    <property type="match status" value="1"/>
</dbReference>
<feature type="transmembrane region" description="Helical" evidence="3">
    <location>
        <begin position="12"/>
        <end position="29"/>
    </location>
</feature>
<dbReference type="RefSeq" id="WP_201637646.1">
    <property type="nucleotide sequence ID" value="NZ_JAEQNB010000006.1"/>
</dbReference>
<dbReference type="SMART" id="SM00283">
    <property type="entry name" value="MA"/>
    <property type="match status" value="1"/>
</dbReference>
<organism evidence="5 6">
    <name type="scientific">Tumebacillus amylolyticus</name>
    <dbReference type="NCBI Taxonomy" id="2801339"/>
    <lineage>
        <taxon>Bacteria</taxon>
        <taxon>Bacillati</taxon>
        <taxon>Bacillota</taxon>
        <taxon>Bacilli</taxon>
        <taxon>Bacillales</taxon>
        <taxon>Alicyclobacillaceae</taxon>
        <taxon>Tumebacillus</taxon>
    </lineage>
</organism>
<dbReference type="SUPFAM" id="SSF58104">
    <property type="entry name" value="Methyl-accepting chemotaxis protein (MCP) signaling domain"/>
    <property type="match status" value="1"/>
</dbReference>
<evidence type="ECO:0000313" key="6">
    <source>
        <dbReference type="Proteomes" id="UP000602284"/>
    </source>
</evidence>
<protein>
    <recommendedName>
        <fullName evidence="4">Methyl-accepting transducer domain-containing protein</fullName>
    </recommendedName>
</protein>
<feature type="transmembrane region" description="Helical" evidence="3">
    <location>
        <begin position="109"/>
        <end position="129"/>
    </location>
</feature>
<feature type="transmembrane region" description="Helical" evidence="3">
    <location>
        <begin position="35"/>
        <end position="55"/>
    </location>
</feature>
<keyword evidence="6" id="KW-1185">Reference proteome</keyword>
<keyword evidence="3" id="KW-0472">Membrane</keyword>
<proteinExistence type="predicted"/>
<feature type="transmembrane region" description="Helical" evidence="3">
    <location>
        <begin position="135"/>
        <end position="153"/>
    </location>
</feature>
<dbReference type="Proteomes" id="UP000602284">
    <property type="component" value="Unassembled WGS sequence"/>
</dbReference>
<dbReference type="Pfam" id="PF00015">
    <property type="entry name" value="MCPsignal"/>
    <property type="match status" value="1"/>
</dbReference>
<dbReference type="InterPro" id="IPR004089">
    <property type="entry name" value="MCPsignal_dom"/>
</dbReference>
<comment type="caution">
    <text evidence="5">The sequence shown here is derived from an EMBL/GenBank/DDBJ whole genome shotgun (WGS) entry which is preliminary data.</text>
</comment>
<name>A0ABS1JEK7_9BACL</name>
<keyword evidence="3" id="KW-1133">Transmembrane helix</keyword>